<proteinExistence type="predicted"/>
<sequence>MKKIFFKLTIKDGYPPVSEESIWGDKVEDNIFKIKNIPFYTKDVSFDDTVSVIEKNENLYYKKTVKSSGNSTIRVIFFSEEEIDECISHFEEMGCDYEKFSSNFISINIPITLNIEIVLNYLEYLSSKEIADYEYGKISQ</sequence>
<accession>A0A448D779</accession>
<organism evidence="1 2">
    <name type="scientific">Neisseria canis</name>
    <dbReference type="NCBI Taxonomy" id="493"/>
    <lineage>
        <taxon>Bacteria</taxon>
        <taxon>Pseudomonadati</taxon>
        <taxon>Pseudomonadota</taxon>
        <taxon>Betaproteobacteria</taxon>
        <taxon>Neisseriales</taxon>
        <taxon>Neisseriaceae</taxon>
        <taxon>Neisseria</taxon>
    </lineage>
</organism>
<dbReference type="AlphaFoldDB" id="A0A448D779"/>
<name>A0A448D779_9NEIS</name>
<gene>
    <name evidence="1" type="ORF">NCTC10296_00817</name>
</gene>
<keyword evidence="2" id="KW-1185">Reference proteome</keyword>
<dbReference type="Proteomes" id="UP000279284">
    <property type="component" value="Chromosome"/>
</dbReference>
<evidence type="ECO:0008006" key="3">
    <source>
        <dbReference type="Google" id="ProtNLM"/>
    </source>
</evidence>
<dbReference type="InterPro" id="IPR025361">
    <property type="entry name" value="DUF4265"/>
</dbReference>
<dbReference type="KEGG" id="nci:NCTC10296_00817"/>
<dbReference type="OrthoDB" id="8617673at2"/>
<evidence type="ECO:0000313" key="1">
    <source>
        <dbReference type="EMBL" id="VEF00364.1"/>
    </source>
</evidence>
<dbReference type="RefSeq" id="WP_158087848.1">
    <property type="nucleotide sequence ID" value="NZ_CAUJPY010000059.1"/>
</dbReference>
<dbReference type="EMBL" id="LR134313">
    <property type="protein sequence ID" value="VEF00364.1"/>
    <property type="molecule type" value="Genomic_DNA"/>
</dbReference>
<dbReference type="Pfam" id="PF14085">
    <property type="entry name" value="DUF4265"/>
    <property type="match status" value="1"/>
</dbReference>
<evidence type="ECO:0000313" key="2">
    <source>
        <dbReference type="Proteomes" id="UP000279284"/>
    </source>
</evidence>
<protein>
    <recommendedName>
        <fullName evidence="3">DUF4265 domain-containing protein</fullName>
    </recommendedName>
</protein>
<reference evidence="1 2" key="1">
    <citation type="submission" date="2018-12" db="EMBL/GenBank/DDBJ databases">
        <authorList>
            <consortium name="Pathogen Informatics"/>
        </authorList>
    </citation>
    <scope>NUCLEOTIDE SEQUENCE [LARGE SCALE GENOMIC DNA]</scope>
    <source>
        <strain evidence="1 2">NCTC10296</strain>
    </source>
</reference>